<dbReference type="Proteomes" id="UP000549009">
    <property type="component" value="Unassembled WGS sequence"/>
</dbReference>
<sequence>MQTPDPPAPSYAQPPRRRAYITGMHQLAAARQPGAPVRVYLSAPPAVQQRTGWPGRVDRIHAALPDGTELLHYRDVFDPAADYFKQWPPIADTLDGLIVIGVHRDRRRDPREQTLGPVARQELIHIVGAGKPVLLHSTTHGLVPVLDCRPRRTGEDPHQRLRLTIPPAWSANEPTLHAALTALTPKAADAPSQRGIDTGTGNERATDTQPNGDEPAPGVQRPRDPETDKTRATPPHLAHPFATPPR</sequence>
<comment type="caution">
    <text evidence="2">The sequence shown here is derived from an EMBL/GenBank/DDBJ whole genome shotgun (WGS) entry which is preliminary data.</text>
</comment>
<feature type="compositionally biased region" description="Polar residues" evidence="1">
    <location>
        <begin position="199"/>
        <end position="211"/>
    </location>
</feature>
<accession>A0A7W8B3D2</accession>
<dbReference type="AlphaFoldDB" id="A0A7W8B3D2"/>
<dbReference type="EMBL" id="JACHJD010000024">
    <property type="protein sequence ID" value="MBB5109202.1"/>
    <property type="molecule type" value="Genomic_DNA"/>
</dbReference>
<feature type="compositionally biased region" description="Basic and acidic residues" evidence="1">
    <location>
        <begin position="221"/>
        <end position="231"/>
    </location>
</feature>
<reference evidence="2 3" key="1">
    <citation type="submission" date="2020-08" db="EMBL/GenBank/DDBJ databases">
        <title>Genomic Encyclopedia of Type Strains, Phase III (KMG-III): the genomes of soil and plant-associated and newly described type strains.</title>
        <authorList>
            <person name="Whitman W."/>
        </authorList>
    </citation>
    <scope>NUCLEOTIDE SEQUENCE [LARGE SCALE GENOMIC DNA]</scope>
    <source>
        <strain evidence="2 3">CECT 3146</strain>
    </source>
</reference>
<keyword evidence="3" id="KW-1185">Reference proteome</keyword>
<protein>
    <submittedName>
        <fullName evidence="2">Uncharacterized protein</fullName>
    </submittedName>
</protein>
<evidence type="ECO:0000256" key="1">
    <source>
        <dbReference type="SAM" id="MobiDB-lite"/>
    </source>
</evidence>
<organism evidence="2 3">
    <name type="scientific">Streptomyces spectabilis</name>
    <dbReference type="NCBI Taxonomy" id="68270"/>
    <lineage>
        <taxon>Bacteria</taxon>
        <taxon>Bacillati</taxon>
        <taxon>Actinomycetota</taxon>
        <taxon>Actinomycetes</taxon>
        <taxon>Kitasatosporales</taxon>
        <taxon>Streptomycetaceae</taxon>
        <taxon>Streptomyces</taxon>
    </lineage>
</organism>
<gene>
    <name evidence="2" type="ORF">FHS40_008330</name>
</gene>
<feature type="region of interest" description="Disordered" evidence="1">
    <location>
        <begin position="184"/>
        <end position="246"/>
    </location>
</feature>
<evidence type="ECO:0000313" key="3">
    <source>
        <dbReference type="Proteomes" id="UP000549009"/>
    </source>
</evidence>
<proteinExistence type="predicted"/>
<evidence type="ECO:0000313" key="2">
    <source>
        <dbReference type="EMBL" id="MBB5109202.1"/>
    </source>
</evidence>
<dbReference type="RefSeq" id="WP_184926207.1">
    <property type="nucleotide sequence ID" value="NZ_BMSQ01000027.1"/>
</dbReference>
<name>A0A7W8B3D2_STRST</name>